<keyword evidence="1" id="KW-0805">Transcription regulation</keyword>
<evidence type="ECO:0000256" key="5">
    <source>
        <dbReference type="SAM" id="MobiDB-lite"/>
    </source>
</evidence>
<evidence type="ECO:0000256" key="2">
    <source>
        <dbReference type="ARBA" id="ARBA00023125"/>
    </source>
</evidence>
<dbReference type="PRINTS" id="PR00455">
    <property type="entry name" value="HTHTETR"/>
</dbReference>
<dbReference type="Gene3D" id="1.10.10.60">
    <property type="entry name" value="Homeodomain-like"/>
    <property type="match status" value="1"/>
</dbReference>
<keyword evidence="3" id="KW-0804">Transcription</keyword>
<evidence type="ECO:0000256" key="1">
    <source>
        <dbReference type="ARBA" id="ARBA00023015"/>
    </source>
</evidence>
<dbReference type="InterPro" id="IPR001647">
    <property type="entry name" value="HTH_TetR"/>
</dbReference>
<dbReference type="Proteomes" id="UP000317421">
    <property type="component" value="Unassembled WGS sequence"/>
</dbReference>
<organism evidence="7 8">
    <name type="scientific">Botrimarina colliarenosi</name>
    <dbReference type="NCBI Taxonomy" id="2528001"/>
    <lineage>
        <taxon>Bacteria</taxon>
        <taxon>Pseudomonadati</taxon>
        <taxon>Planctomycetota</taxon>
        <taxon>Planctomycetia</taxon>
        <taxon>Pirellulales</taxon>
        <taxon>Lacipirellulaceae</taxon>
        <taxon>Botrimarina</taxon>
    </lineage>
</organism>
<dbReference type="Pfam" id="PF00440">
    <property type="entry name" value="TetR_N"/>
    <property type="match status" value="1"/>
</dbReference>
<gene>
    <name evidence="7" type="ORF">Pla108_01750</name>
</gene>
<accession>A0A5C6AIL3</accession>
<dbReference type="Gene3D" id="1.10.357.10">
    <property type="entry name" value="Tetracycline Repressor, domain 2"/>
    <property type="match status" value="1"/>
</dbReference>
<keyword evidence="8" id="KW-1185">Reference proteome</keyword>
<feature type="region of interest" description="Disordered" evidence="5">
    <location>
        <begin position="1"/>
        <end position="23"/>
    </location>
</feature>
<name>A0A5C6AIL3_9BACT</name>
<sequence length="255" mass="28826">MASTAPHLPTQPDTSLPGESRKQREIRLREARILAVARDQILEGGYLGLNMDRIAAQIEYSKGTIYQHFRNKEEILLALVNDALNTRLRMFRAAAAFEGPDRVRLATIGAAAEAFVEHYPYHFKVEQIVRAASIWEKTSPERRQLMQTCEHSCMGTVVEIVHGGVASGDLTLPEGVRPEEVVFGMWSIYLGVQIISHSSDTLADIGIDSPSRSLRLNQNRMLDGYGWRPLSDDFDYSGHMDRVKQQIFRHDQFSQ</sequence>
<feature type="domain" description="HTH tetR-type" evidence="6">
    <location>
        <begin position="27"/>
        <end position="87"/>
    </location>
</feature>
<evidence type="ECO:0000313" key="7">
    <source>
        <dbReference type="EMBL" id="TWT99240.1"/>
    </source>
</evidence>
<comment type="caution">
    <text evidence="7">The sequence shown here is derived from an EMBL/GenBank/DDBJ whole genome shotgun (WGS) entry which is preliminary data.</text>
</comment>
<dbReference type="AlphaFoldDB" id="A0A5C6AIL3"/>
<evidence type="ECO:0000259" key="6">
    <source>
        <dbReference type="PROSITE" id="PS50977"/>
    </source>
</evidence>
<reference evidence="7 8" key="1">
    <citation type="submission" date="2019-02" db="EMBL/GenBank/DDBJ databases">
        <title>Deep-cultivation of Planctomycetes and their phenomic and genomic characterization uncovers novel biology.</title>
        <authorList>
            <person name="Wiegand S."/>
            <person name="Jogler M."/>
            <person name="Boedeker C."/>
            <person name="Pinto D."/>
            <person name="Vollmers J."/>
            <person name="Rivas-Marin E."/>
            <person name="Kohn T."/>
            <person name="Peeters S.H."/>
            <person name="Heuer A."/>
            <person name="Rast P."/>
            <person name="Oberbeckmann S."/>
            <person name="Bunk B."/>
            <person name="Jeske O."/>
            <person name="Meyerdierks A."/>
            <person name="Storesund J.E."/>
            <person name="Kallscheuer N."/>
            <person name="Luecker S."/>
            <person name="Lage O.M."/>
            <person name="Pohl T."/>
            <person name="Merkel B.J."/>
            <person name="Hornburger P."/>
            <person name="Mueller R.-W."/>
            <person name="Bruemmer F."/>
            <person name="Labrenz M."/>
            <person name="Spormann A.M."/>
            <person name="Op Den Camp H."/>
            <person name="Overmann J."/>
            <person name="Amann R."/>
            <person name="Jetten M.S.M."/>
            <person name="Mascher T."/>
            <person name="Medema M.H."/>
            <person name="Devos D.P."/>
            <person name="Kaster A.-K."/>
            <person name="Ovreas L."/>
            <person name="Rohde M."/>
            <person name="Galperin M.Y."/>
            <person name="Jogler C."/>
        </authorList>
    </citation>
    <scope>NUCLEOTIDE SEQUENCE [LARGE SCALE GENOMIC DNA]</scope>
    <source>
        <strain evidence="7 8">Pla108</strain>
    </source>
</reference>
<dbReference type="PANTHER" id="PTHR30055">
    <property type="entry name" value="HTH-TYPE TRANSCRIPTIONAL REGULATOR RUTR"/>
    <property type="match status" value="1"/>
</dbReference>
<dbReference type="InterPro" id="IPR009057">
    <property type="entry name" value="Homeodomain-like_sf"/>
</dbReference>
<dbReference type="OrthoDB" id="9814200at2"/>
<evidence type="ECO:0000256" key="4">
    <source>
        <dbReference type="PROSITE-ProRule" id="PRU00335"/>
    </source>
</evidence>
<dbReference type="RefSeq" id="WP_146441561.1">
    <property type="nucleotide sequence ID" value="NZ_SJPR01000001.1"/>
</dbReference>
<feature type="DNA-binding region" description="H-T-H motif" evidence="4">
    <location>
        <begin position="50"/>
        <end position="69"/>
    </location>
</feature>
<dbReference type="PROSITE" id="PS50977">
    <property type="entry name" value="HTH_TETR_2"/>
    <property type="match status" value="1"/>
</dbReference>
<keyword evidence="2 4" id="KW-0238">DNA-binding</keyword>
<dbReference type="GO" id="GO:0003700">
    <property type="term" value="F:DNA-binding transcription factor activity"/>
    <property type="evidence" value="ECO:0007669"/>
    <property type="project" value="TreeGrafter"/>
</dbReference>
<evidence type="ECO:0000313" key="8">
    <source>
        <dbReference type="Proteomes" id="UP000317421"/>
    </source>
</evidence>
<dbReference type="EMBL" id="SJPR01000001">
    <property type="protein sequence ID" value="TWT99240.1"/>
    <property type="molecule type" value="Genomic_DNA"/>
</dbReference>
<dbReference type="GO" id="GO:0000976">
    <property type="term" value="F:transcription cis-regulatory region binding"/>
    <property type="evidence" value="ECO:0007669"/>
    <property type="project" value="TreeGrafter"/>
</dbReference>
<dbReference type="SUPFAM" id="SSF46689">
    <property type="entry name" value="Homeodomain-like"/>
    <property type="match status" value="1"/>
</dbReference>
<evidence type="ECO:0000256" key="3">
    <source>
        <dbReference type="ARBA" id="ARBA00023163"/>
    </source>
</evidence>
<dbReference type="InterPro" id="IPR050109">
    <property type="entry name" value="HTH-type_TetR-like_transc_reg"/>
</dbReference>
<proteinExistence type="predicted"/>
<protein>
    <submittedName>
        <fullName evidence="7">Bacterial regulatory protein, tetR family</fullName>
    </submittedName>
</protein>
<dbReference type="PANTHER" id="PTHR30055:SF234">
    <property type="entry name" value="HTH-TYPE TRANSCRIPTIONAL REGULATOR BETI"/>
    <property type="match status" value="1"/>
</dbReference>